<dbReference type="SUPFAM" id="SSF51206">
    <property type="entry name" value="cAMP-binding domain-like"/>
    <property type="match status" value="2"/>
</dbReference>
<evidence type="ECO:0000313" key="2">
    <source>
        <dbReference type="EMBL" id="ABK16120.1"/>
    </source>
</evidence>
<gene>
    <name evidence="2" type="ordered locus">Sfum_0420</name>
</gene>
<dbReference type="InterPro" id="IPR050503">
    <property type="entry name" value="cAMP-dep_PK_reg_su-like"/>
</dbReference>
<dbReference type="GO" id="GO:0005829">
    <property type="term" value="C:cytosol"/>
    <property type="evidence" value="ECO:0007669"/>
    <property type="project" value="TreeGrafter"/>
</dbReference>
<dbReference type="InterPro" id="IPR014710">
    <property type="entry name" value="RmlC-like_jellyroll"/>
</dbReference>
<dbReference type="GO" id="GO:0030552">
    <property type="term" value="F:cAMP binding"/>
    <property type="evidence" value="ECO:0007669"/>
    <property type="project" value="TreeGrafter"/>
</dbReference>
<feature type="domain" description="Cyclic nucleotide-binding" evidence="1">
    <location>
        <begin position="145"/>
        <end position="242"/>
    </location>
</feature>
<protein>
    <submittedName>
        <fullName evidence="2">Cyclic nucleotide-binding protein</fullName>
    </submittedName>
</protein>
<organism evidence="2 3">
    <name type="scientific">Syntrophobacter fumaroxidans (strain DSM 10017 / MPOB)</name>
    <dbReference type="NCBI Taxonomy" id="335543"/>
    <lineage>
        <taxon>Bacteria</taxon>
        <taxon>Pseudomonadati</taxon>
        <taxon>Thermodesulfobacteriota</taxon>
        <taxon>Syntrophobacteria</taxon>
        <taxon>Syntrophobacterales</taxon>
        <taxon>Syntrophobacteraceae</taxon>
        <taxon>Syntrophobacter</taxon>
    </lineage>
</organism>
<dbReference type="PROSITE" id="PS50042">
    <property type="entry name" value="CNMP_BINDING_3"/>
    <property type="match status" value="2"/>
</dbReference>
<dbReference type="HOGENOM" id="CLU_1141142_0_0_7"/>
<accession>A0LFB8</accession>
<keyword evidence="3" id="KW-1185">Reference proteome</keyword>
<reference evidence="2 3" key="1">
    <citation type="submission" date="2006-10" db="EMBL/GenBank/DDBJ databases">
        <title>Complete sequence of Syntrophobacter fumaroxidans MPOB.</title>
        <authorList>
            <consortium name="US DOE Joint Genome Institute"/>
            <person name="Copeland A."/>
            <person name="Lucas S."/>
            <person name="Lapidus A."/>
            <person name="Barry K."/>
            <person name="Detter J.C."/>
            <person name="Glavina del Rio T."/>
            <person name="Hammon N."/>
            <person name="Israni S."/>
            <person name="Pitluck S."/>
            <person name="Goltsman E.G."/>
            <person name="Martinez M."/>
            <person name="Schmutz J."/>
            <person name="Larimer F."/>
            <person name="Land M."/>
            <person name="Hauser L."/>
            <person name="Kyrpides N."/>
            <person name="Kim E."/>
            <person name="Boone D.R."/>
            <person name="Brockman F."/>
            <person name="Culley D."/>
            <person name="Ferry J."/>
            <person name="Gunsalus R."/>
            <person name="McInerney M.J."/>
            <person name="Morrison M."/>
            <person name="Plugge C."/>
            <person name="Rohlin L."/>
            <person name="Scholten J."/>
            <person name="Sieber J."/>
            <person name="Stams A.J.M."/>
            <person name="Worm P."/>
            <person name="Henstra A.M."/>
            <person name="Richardson P."/>
        </authorList>
    </citation>
    <scope>NUCLEOTIDE SEQUENCE [LARGE SCALE GENOMIC DNA]</scope>
    <source>
        <strain evidence="3">DSM 10017 / MPOB</strain>
    </source>
</reference>
<dbReference type="EMBL" id="CP000478">
    <property type="protein sequence ID" value="ABK16120.1"/>
    <property type="molecule type" value="Genomic_DNA"/>
</dbReference>
<name>A0LFB8_SYNFM</name>
<dbReference type="STRING" id="335543.Sfum_0420"/>
<evidence type="ECO:0000313" key="3">
    <source>
        <dbReference type="Proteomes" id="UP000001784"/>
    </source>
</evidence>
<dbReference type="PANTHER" id="PTHR11635:SF152">
    <property type="entry name" value="CAMP-DEPENDENT PROTEIN KINASE TYPE I REGULATORY SUBUNIT-RELATED"/>
    <property type="match status" value="1"/>
</dbReference>
<proteinExistence type="predicted"/>
<dbReference type="GO" id="GO:0005952">
    <property type="term" value="C:cAMP-dependent protein kinase complex"/>
    <property type="evidence" value="ECO:0007669"/>
    <property type="project" value="InterPro"/>
</dbReference>
<dbReference type="InterPro" id="IPR018490">
    <property type="entry name" value="cNMP-bd_dom_sf"/>
</dbReference>
<dbReference type="eggNOG" id="COG0664">
    <property type="taxonomic scope" value="Bacteria"/>
</dbReference>
<dbReference type="Gene3D" id="2.60.120.10">
    <property type="entry name" value="Jelly Rolls"/>
    <property type="match status" value="2"/>
</dbReference>
<dbReference type="SMART" id="SM00100">
    <property type="entry name" value="cNMP"/>
    <property type="match status" value="2"/>
</dbReference>
<evidence type="ECO:0000259" key="1">
    <source>
        <dbReference type="PROSITE" id="PS50042"/>
    </source>
</evidence>
<dbReference type="RefSeq" id="WP_011697293.1">
    <property type="nucleotide sequence ID" value="NC_008554.1"/>
</dbReference>
<dbReference type="CDD" id="cd00038">
    <property type="entry name" value="CAP_ED"/>
    <property type="match status" value="2"/>
</dbReference>
<dbReference type="InParanoid" id="A0LFB8"/>
<dbReference type="AlphaFoldDB" id="A0LFB8"/>
<dbReference type="KEGG" id="sfu:Sfum_0420"/>
<dbReference type="GO" id="GO:0004862">
    <property type="term" value="F:cAMP-dependent protein kinase inhibitor activity"/>
    <property type="evidence" value="ECO:0007669"/>
    <property type="project" value="TreeGrafter"/>
</dbReference>
<dbReference type="GO" id="GO:0034236">
    <property type="term" value="F:protein kinase A catalytic subunit binding"/>
    <property type="evidence" value="ECO:0007669"/>
    <property type="project" value="TreeGrafter"/>
</dbReference>
<dbReference type="OrthoDB" id="9766267at2"/>
<feature type="domain" description="Cyclic nucleotide-binding" evidence="1">
    <location>
        <begin position="18"/>
        <end position="120"/>
    </location>
</feature>
<dbReference type="PANTHER" id="PTHR11635">
    <property type="entry name" value="CAMP-DEPENDENT PROTEIN KINASE REGULATORY CHAIN"/>
    <property type="match status" value="1"/>
</dbReference>
<sequence>MHAIVDNVEEERSGLNPAQALEIHTYRYGDEIFREGEECSCFFVILSGQVRISQRGKKVRVLEDQDVFGLENVIFKRAAHYTARALTKSRVAAYGPEALDHVIRESPRMVRSVLVSTLHQLSQTTKHLLHDADAFALEDVSVNFYNDGEIIIEEGTTGSSFYRLVSTQGGLRVTIAGHEVARIEKPGEFFGEMAGLLSLPRQATITSLGDSVVEIYNIDDLEIIIRDYPDVALQMMRTLVSRLVEINRKFAGSLA</sequence>
<dbReference type="Pfam" id="PF00027">
    <property type="entry name" value="cNMP_binding"/>
    <property type="match status" value="2"/>
</dbReference>
<dbReference type="Proteomes" id="UP000001784">
    <property type="component" value="Chromosome"/>
</dbReference>
<dbReference type="InterPro" id="IPR000595">
    <property type="entry name" value="cNMP-bd_dom"/>
</dbReference>